<name>A0A0W4ZVB9_PNEJ7</name>
<dbReference type="GO" id="GO:0000922">
    <property type="term" value="C:spindle pole"/>
    <property type="evidence" value="ECO:0007669"/>
    <property type="project" value="InterPro"/>
</dbReference>
<dbReference type="EMBL" id="LFWA01000002">
    <property type="protein sequence ID" value="KTW32291.1"/>
    <property type="molecule type" value="Genomic_DNA"/>
</dbReference>
<dbReference type="GO" id="GO:0007020">
    <property type="term" value="P:microtubule nucleation"/>
    <property type="evidence" value="ECO:0007669"/>
    <property type="project" value="InterPro"/>
</dbReference>
<reference evidence="10" key="1">
    <citation type="journal article" date="2016" name="Nat. Commun.">
        <title>Genome analysis of three Pneumocystis species reveals adaptation mechanisms to life exclusively in mammalian hosts.</title>
        <authorList>
            <person name="Ma L."/>
            <person name="Chen Z."/>
            <person name="Huang D.W."/>
            <person name="Kutty G."/>
            <person name="Ishihara M."/>
            <person name="Wang H."/>
            <person name="Abouelleil A."/>
            <person name="Bishop L."/>
            <person name="Davey E."/>
            <person name="Deng R."/>
            <person name="Deng X."/>
            <person name="Fan L."/>
            <person name="Fantoni G."/>
            <person name="Fitzgerald M."/>
            <person name="Gogineni E."/>
            <person name="Goldberg J.M."/>
            <person name="Handley G."/>
            <person name="Hu X."/>
            <person name="Huber C."/>
            <person name="Jiao X."/>
            <person name="Jones K."/>
            <person name="Levin J.Z."/>
            <person name="Liu Y."/>
            <person name="Macdonald P."/>
            <person name="Melnikov A."/>
            <person name="Raley C."/>
            <person name="Sassi M."/>
            <person name="Sherman B.T."/>
            <person name="Song X."/>
            <person name="Sykes S."/>
            <person name="Tran B."/>
            <person name="Walsh L."/>
            <person name="Xia Y."/>
            <person name="Yang J."/>
            <person name="Young S."/>
            <person name="Zeng Q."/>
            <person name="Zheng X."/>
            <person name="Stephens R."/>
            <person name="Nusbaum C."/>
            <person name="Birren B.W."/>
            <person name="Azadi P."/>
            <person name="Lempicki R.A."/>
            <person name="Cuomo C.A."/>
            <person name="Kovacs J.A."/>
        </authorList>
    </citation>
    <scope>NUCLEOTIDE SEQUENCE [LARGE SCALE GENOMIC DNA]</scope>
    <source>
        <strain evidence="10">RU7</strain>
    </source>
</reference>
<dbReference type="GO" id="GO:0051225">
    <property type="term" value="P:spindle assembly"/>
    <property type="evidence" value="ECO:0007669"/>
    <property type="project" value="TreeGrafter"/>
</dbReference>
<dbReference type="InterPro" id="IPR042241">
    <property type="entry name" value="GCP_C_sf"/>
</dbReference>
<evidence type="ECO:0000256" key="3">
    <source>
        <dbReference type="ARBA" id="ARBA00022490"/>
    </source>
</evidence>
<keyword evidence="10" id="KW-1185">Reference proteome</keyword>
<accession>A0A0W4ZVB9</accession>
<dbReference type="GO" id="GO:0051321">
    <property type="term" value="P:meiotic cell cycle"/>
    <property type="evidence" value="ECO:0007669"/>
    <property type="project" value="TreeGrafter"/>
</dbReference>
<dbReference type="InterPro" id="IPR040457">
    <property type="entry name" value="GCP_C"/>
</dbReference>
<dbReference type="PANTHER" id="PTHR19302">
    <property type="entry name" value="GAMMA TUBULIN COMPLEX PROTEIN"/>
    <property type="match status" value="1"/>
</dbReference>
<keyword evidence="4 6" id="KW-0493">Microtubule</keyword>
<evidence type="ECO:0000256" key="2">
    <source>
        <dbReference type="ARBA" id="ARBA00010337"/>
    </source>
</evidence>
<gene>
    <name evidence="9" type="ORF">T551_00382</name>
</gene>
<dbReference type="Pfam" id="PF04130">
    <property type="entry name" value="GCP_C_terminal"/>
    <property type="match status" value="1"/>
</dbReference>
<dbReference type="AlphaFoldDB" id="A0A0W4ZVB9"/>
<proteinExistence type="inferred from homology"/>
<dbReference type="OrthoDB" id="78652at2759"/>
<evidence type="ECO:0000256" key="4">
    <source>
        <dbReference type="ARBA" id="ARBA00022701"/>
    </source>
</evidence>
<protein>
    <recommendedName>
        <fullName evidence="6">Spindle pole body component</fullName>
    </recommendedName>
</protein>
<comment type="subcellular location">
    <subcellularLocation>
        <location evidence="1 6">Cytoplasm</location>
        <location evidence="1 6">Cytoskeleton</location>
        <location evidence="1 6">Microtubule organizing center</location>
    </subcellularLocation>
</comment>
<dbReference type="GO" id="GO:0051011">
    <property type="term" value="F:microtubule minus-end binding"/>
    <property type="evidence" value="ECO:0007669"/>
    <property type="project" value="TreeGrafter"/>
</dbReference>
<feature type="domain" description="Gamma tubulin complex component C-terminal" evidence="8">
    <location>
        <begin position="453"/>
        <end position="700"/>
    </location>
</feature>
<dbReference type="eggNOG" id="KOG2065">
    <property type="taxonomic scope" value="Eukaryota"/>
</dbReference>
<comment type="caution">
    <text evidence="9">The sequence shown here is derived from an EMBL/GenBank/DDBJ whole genome shotgun (WGS) entry which is preliminary data.</text>
</comment>
<dbReference type="GO" id="GO:0000930">
    <property type="term" value="C:gamma-tubulin complex"/>
    <property type="evidence" value="ECO:0007669"/>
    <property type="project" value="UniProtKB-ARBA"/>
</dbReference>
<dbReference type="STRING" id="1408657.A0A0W4ZVB9"/>
<dbReference type="GO" id="GO:0031122">
    <property type="term" value="P:cytoplasmic microtubule organization"/>
    <property type="evidence" value="ECO:0007669"/>
    <property type="project" value="TreeGrafter"/>
</dbReference>
<dbReference type="GO" id="GO:0044732">
    <property type="term" value="C:mitotic spindle pole body"/>
    <property type="evidence" value="ECO:0007669"/>
    <property type="project" value="TreeGrafter"/>
</dbReference>
<keyword evidence="3 6" id="KW-0963">Cytoplasm</keyword>
<feature type="compositionally biased region" description="Low complexity" evidence="7">
    <location>
        <begin position="145"/>
        <end position="162"/>
    </location>
</feature>
<evidence type="ECO:0000256" key="5">
    <source>
        <dbReference type="ARBA" id="ARBA00023212"/>
    </source>
</evidence>
<dbReference type="PANTHER" id="PTHR19302:SF27">
    <property type="entry name" value="GAMMA-TUBULIN COMPLEX COMPONENT 4"/>
    <property type="match status" value="1"/>
</dbReference>
<dbReference type="GeneID" id="28938904"/>
<dbReference type="GO" id="GO:0005874">
    <property type="term" value="C:microtubule"/>
    <property type="evidence" value="ECO:0007669"/>
    <property type="project" value="UniProtKB-KW"/>
</dbReference>
<dbReference type="InterPro" id="IPR007259">
    <property type="entry name" value="GCP"/>
</dbReference>
<sequence>MLHELLLHLAAHTSGLFGGENESGPISIADFHPAEQQLLIRLNNLAQQHAFIRRMCSTVCCSKLSIVNKNSFIIPYNNTCNFSLDCVVRNSIVSAIEQQLQIFSDVLCELEKRLLLYDSFFIGVCSEIKLEHDYKQHHEAEKQQEQQTSQTQTQDQSSHYQSSLPPVSLTLLIQTLRPWFRKMDYLEQVAFRFDESLNEVLNDVSDLALNDVSNNTSDCVLSDTSDNTVDSLNNVSNVSDQHSRTPSTSTVVCRDDVERSFFNEFDVKLINQLSEDVQCCAGEIQTVASTLLCTAQKAWITTILPSMIGVNLSSNPKFDSYFDLNSNDISIQLPNFVSARAANDIWMIGRAMRRLRSHWGVVERTNTSNELSTTGNIIFTSTTISGASSNDICDVLDLSLMIHEQTMILSSLEYPLSTPSLETAVRQVKEMCARRIFKHILSLPMIDAWAQFLSNYYLLQYSEFVFCFLQEVLNKQKIVKMSKQTQVSVLLVRTFKELSRIEENFDMNGDVDETSIILHRRMLSLLISKDVAHNTSFSDLLIGIPVILSFSIPWPLTLFFSEQDVKDYSNIFSYLIAIKQAKTCLSELWKKRRCIIATPNRIIRSHWAIASYVLYFLDSLWEYFQIMVIQPEYQKFVIFFSKDFNYDPEFLQTSHQQFLTSLMKKLFLKNDYFLITLKKILLSVNLIVSVIDSFLINDHAVSQTIDEKLIKGFIKQILCTIEEIGHTDVDSKLTNHLLLKMEF</sequence>
<evidence type="ECO:0000313" key="9">
    <source>
        <dbReference type="EMBL" id="KTW32291.1"/>
    </source>
</evidence>
<dbReference type="Gene3D" id="1.20.120.1900">
    <property type="entry name" value="Gamma-tubulin complex, C-terminal domain"/>
    <property type="match status" value="1"/>
</dbReference>
<evidence type="ECO:0000259" key="8">
    <source>
        <dbReference type="Pfam" id="PF04130"/>
    </source>
</evidence>
<evidence type="ECO:0000256" key="1">
    <source>
        <dbReference type="ARBA" id="ARBA00004267"/>
    </source>
</evidence>
<organism evidence="9 10">
    <name type="scientific">Pneumocystis jirovecii (strain RU7)</name>
    <name type="common">Human pneumocystis pneumonia agent</name>
    <dbReference type="NCBI Taxonomy" id="1408657"/>
    <lineage>
        <taxon>Eukaryota</taxon>
        <taxon>Fungi</taxon>
        <taxon>Dikarya</taxon>
        <taxon>Ascomycota</taxon>
        <taxon>Taphrinomycotina</taxon>
        <taxon>Pneumocystomycetes</taxon>
        <taxon>Pneumocystaceae</taxon>
        <taxon>Pneumocystis</taxon>
    </lineage>
</organism>
<dbReference type="GO" id="GO:0000278">
    <property type="term" value="P:mitotic cell cycle"/>
    <property type="evidence" value="ECO:0007669"/>
    <property type="project" value="TreeGrafter"/>
</dbReference>
<feature type="region of interest" description="Disordered" evidence="7">
    <location>
        <begin position="136"/>
        <end position="162"/>
    </location>
</feature>
<dbReference type="GO" id="GO:0043015">
    <property type="term" value="F:gamma-tubulin binding"/>
    <property type="evidence" value="ECO:0007669"/>
    <property type="project" value="InterPro"/>
</dbReference>
<dbReference type="Proteomes" id="UP000053447">
    <property type="component" value="Unassembled WGS sequence"/>
</dbReference>
<dbReference type="RefSeq" id="XP_018230983.1">
    <property type="nucleotide sequence ID" value="XM_018372649.1"/>
</dbReference>
<keyword evidence="5 6" id="KW-0206">Cytoskeleton</keyword>
<evidence type="ECO:0000313" key="10">
    <source>
        <dbReference type="Proteomes" id="UP000053447"/>
    </source>
</evidence>
<comment type="similarity">
    <text evidence="2 6">Belongs to the TUBGCP family.</text>
</comment>
<evidence type="ECO:0000256" key="7">
    <source>
        <dbReference type="SAM" id="MobiDB-lite"/>
    </source>
</evidence>
<evidence type="ECO:0000256" key="6">
    <source>
        <dbReference type="RuleBase" id="RU363050"/>
    </source>
</evidence>
<dbReference type="VEuPathDB" id="FungiDB:T551_00382"/>